<dbReference type="AlphaFoldDB" id="A0A0F9JYM0"/>
<sequence>MLNYEHLNQSQIQGNLESGIKQVLLNIMPLDYCHCIAAGCAIQWGAHKDNEQMLCIKPIFRCLVMKSDKMNTVIVYEERPKDMGGTRVVAFEYCGPKPMDGSSGGPLMTQPKEAPPTPWGYDFEPPKEWDGT</sequence>
<evidence type="ECO:0000256" key="1">
    <source>
        <dbReference type="SAM" id="MobiDB-lite"/>
    </source>
</evidence>
<feature type="region of interest" description="Disordered" evidence="1">
    <location>
        <begin position="100"/>
        <end position="132"/>
    </location>
</feature>
<dbReference type="EMBL" id="LAZR01010325">
    <property type="protein sequence ID" value="KKM67576.1"/>
    <property type="molecule type" value="Genomic_DNA"/>
</dbReference>
<accession>A0A0F9JYM0</accession>
<reference evidence="2" key="1">
    <citation type="journal article" date="2015" name="Nature">
        <title>Complex archaea that bridge the gap between prokaryotes and eukaryotes.</title>
        <authorList>
            <person name="Spang A."/>
            <person name="Saw J.H."/>
            <person name="Jorgensen S.L."/>
            <person name="Zaremba-Niedzwiedzka K."/>
            <person name="Martijn J."/>
            <person name="Lind A.E."/>
            <person name="van Eijk R."/>
            <person name="Schleper C."/>
            <person name="Guy L."/>
            <person name="Ettema T.J."/>
        </authorList>
    </citation>
    <scope>NUCLEOTIDE SEQUENCE</scope>
</reference>
<gene>
    <name evidence="2" type="ORF">LCGC14_1469770</name>
</gene>
<evidence type="ECO:0000313" key="2">
    <source>
        <dbReference type="EMBL" id="KKM67576.1"/>
    </source>
</evidence>
<organism evidence="2">
    <name type="scientific">marine sediment metagenome</name>
    <dbReference type="NCBI Taxonomy" id="412755"/>
    <lineage>
        <taxon>unclassified sequences</taxon>
        <taxon>metagenomes</taxon>
        <taxon>ecological metagenomes</taxon>
    </lineage>
</organism>
<name>A0A0F9JYM0_9ZZZZ</name>
<protein>
    <submittedName>
        <fullName evidence="2">Uncharacterized protein</fullName>
    </submittedName>
</protein>
<proteinExistence type="predicted"/>
<comment type="caution">
    <text evidence="2">The sequence shown here is derived from an EMBL/GenBank/DDBJ whole genome shotgun (WGS) entry which is preliminary data.</text>
</comment>